<feature type="domain" description="4'-phosphopantetheinyl transferase" evidence="4">
    <location>
        <begin position="135"/>
        <end position="197"/>
    </location>
</feature>
<dbReference type="PANTHER" id="PTHR12215">
    <property type="entry name" value="PHOSPHOPANTETHEINE TRANSFERASE"/>
    <property type="match status" value="1"/>
</dbReference>
<dbReference type="Proteomes" id="UP000631535">
    <property type="component" value="Unassembled WGS sequence"/>
</dbReference>
<protein>
    <submittedName>
        <fullName evidence="5">4'-phosphopantetheinyl transferase</fullName>
    </submittedName>
</protein>
<dbReference type="PANTHER" id="PTHR12215:SF10">
    <property type="entry name" value="L-AMINOADIPATE-SEMIALDEHYDE DEHYDROGENASE-PHOSPHOPANTETHEINYL TRANSFERASE"/>
    <property type="match status" value="1"/>
</dbReference>
<feature type="region of interest" description="Disordered" evidence="3">
    <location>
        <begin position="1"/>
        <end position="26"/>
    </location>
</feature>
<evidence type="ECO:0000313" key="5">
    <source>
        <dbReference type="EMBL" id="GGO44084.1"/>
    </source>
</evidence>
<dbReference type="Pfam" id="PF01648">
    <property type="entry name" value="ACPS"/>
    <property type="match status" value="1"/>
</dbReference>
<name>A0ABQ2LW56_9ACTN</name>
<dbReference type="SUPFAM" id="SSF56214">
    <property type="entry name" value="4'-phosphopantetheinyl transferase"/>
    <property type="match status" value="2"/>
</dbReference>
<comment type="caution">
    <text evidence="5">The sequence shown here is derived from an EMBL/GenBank/DDBJ whole genome shotgun (WGS) entry which is preliminary data.</text>
</comment>
<evidence type="ECO:0000259" key="4">
    <source>
        <dbReference type="Pfam" id="PF01648"/>
    </source>
</evidence>
<evidence type="ECO:0000313" key="6">
    <source>
        <dbReference type="Proteomes" id="UP000631535"/>
    </source>
</evidence>
<evidence type="ECO:0000256" key="1">
    <source>
        <dbReference type="ARBA" id="ARBA00010990"/>
    </source>
</evidence>
<dbReference type="RefSeq" id="WP_189035693.1">
    <property type="nucleotide sequence ID" value="NZ_BMMP01000002.1"/>
</dbReference>
<comment type="similarity">
    <text evidence="1">Belongs to the P-Pant transferase superfamily. Gsp/Sfp/HetI/AcpT family.</text>
</comment>
<accession>A0ABQ2LW56</accession>
<evidence type="ECO:0000256" key="2">
    <source>
        <dbReference type="ARBA" id="ARBA00022679"/>
    </source>
</evidence>
<proteinExistence type="inferred from homology"/>
<reference evidence="6" key="1">
    <citation type="journal article" date="2019" name="Int. J. Syst. Evol. Microbiol.">
        <title>The Global Catalogue of Microorganisms (GCM) 10K type strain sequencing project: providing services to taxonomists for standard genome sequencing and annotation.</title>
        <authorList>
            <consortium name="The Broad Institute Genomics Platform"/>
            <consortium name="The Broad Institute Genome Sequencing Center for Infectious Disease"/>
            <person name="Wu L."/>
            <person name="Ma J."/>
        </authorList>
    </citation>
    <scope>NUCLEOTIDE SEQUENCE [LARGE SCALE GENOMIC DNA]</scope>
    <source>
        <strain evidence="6">CGMCC 4.7178</strain>
    </source>
</reference>
<dbReference type="Gene3D" id="3.90.470.20">
    <property type="entry name" value="4'-phosphopantetheinyl transferase domain"/>
    <property type="match status" value="1"/>
</dbReference>
<dbReference type="EMBL" id="BMMP01000002">
    <property type="protein sequence ID" value="GGO44084.1"/>
    <property type="molecule type" value="Genomic_DNA"/>
</dbReference>
<dbReference type="InterPro" id="IPR037143">
    <property type="entry name" value="4-PPantetheinyl_Trfase_dom_sf"/>
</dbReference>
<evidence type="ECO:0000256" key="3">
    <source>
        <dbReference type="SAM" id="MobiDB-lite"/>
    </source>
</evidence>
<keyword evidence="2 5" id="KW-0808">Transferase</keyword>
<dbReference type="InterPro" id="IPR008278">
    <property type="entry name" value="4-PPantetheinyl_Trfase_dom"/>
</dbReference>
<dbReference type="InterPro" id="IPR050559">
    <property type="entry name" value="P-Pant_transferase_sf"/>
</dbReference>
<dbReference type="GO" id="GO:0016740">
    <property type="term" value="F:transferase activity"/>
    <property type="evidence" value="ECO:0007669"/>
    <property type="project" value="UniProtKB-KW"/>
</dbReference>
<keyword evidence="6" id="KW-1185">Reference proteome</keyword>
<organism evidence="5 6">
    <name type="scientific">Streptomyces daqingensis</name>
    <dbReference type="NCBI Taxonomy" id="1472640"/>
    <lineage>
        <taxon>Bacteria</taxon>
        <taxon>Bacillati</taxon>
        <taxon>Actinomycetota</taxon>
        <taxon>Actinomycetes</taxon>
        <taxon>Kitasatosporales</taxon>
        <taxon>Streptomycetaceae</taxon>
        <taxon>Streptomyces</taxon>
    </lineage>
</organism>
<feature type="compositionally biased region" description="Basic and acidic residues" evidence="3">
    <location>
        <begin position="10"/>
        <end position="26"/>
    </location>
</feature>
<gene>
    <name evidence="5" type="ORF">GCM10012287_08840</name>
</gene>
<sequence length="242" mass="25625">MPTTSGAAWDADRVPGRRLSSEDAPDTHVDVRVLRVSEYADRAAGELSLLSDEERARAAAFRLRADRDRYHVAHTALRHELAARLGTTPAAVPLTRADCPVCGGPHGRPSVPGDPLHFSLSHAGDLVVLAFAGAAVGVDVEQEQEPSVVTEVARALHPREQIELAALPEAERGVAFARCWTRKEAYLKGKGTGLAEDPAVSYVGTSRMPVPPAGWRIADVAVPGRYAAAWALLDGPGAPPSA</sequence>